<evidence type="ECO:0000256" key="1">
    <source>
        <dbReference type="ARBA" id="ARBA00022679"/>
    </source>
</evidence>
<keyword evidence="6" id="KW-1185">Reference proteome</keyword>
<dbReference type="PANTHER" id="PTHR31625">
    <property type="match status" value="1"/>
</dbReference>
<organism evidence="3 6">
    <name type="scientific">Medicago truncatula</name>
    <name type="common">Barrel medic</name>
    <name type="synonym">Medicago tribuloides</name>
    <dbReference type="NCBI Taxonomy" id="3880"/>
    <lineage>
        <taxon>Eukaryota</taxon>
        <taxon>Viridiplantae</taxon>
        <taxon>Streptophyta</taxon>
        <taxon>Embryophyta</taxon>
        <taxon>Tracheophyta</taxon>
        <taxon>Spermatophyta</taxon>
        <taxon>Magnoliopsida</taxon>
        <taxon>eudicotyledons</taxon>
        <taxon>Gunneridae</taxon>
        <taxon>Pentapetalae</taxon>
        <taxon>rosids</taxon>
        <taxon>fabids</taxon>
        <taxon>Fabales</taxon>
        <taxon>Fabaceae</taxon>
        <taxon>Papilionoideae</taxon>
        <taxon>50 kb inversion clade</taxon>
        <taxon>NPAAA clade</taxon>
        <taxon>Hologalegina</taxon>
        <taxon>IRL clade</taxon>
        <taxon>Trifolieae</taxon>
        <taxon>Medicago</taxon>
    </lineage>
</organism>
<evidence type="ECO:0000313" key="6">
    <source>
        <dbReference type="Proteomes" id="UP000002051"/>
    </source>
</evidence>
<dbReference type="InterPro" id="IPR023213">
    <property type="entry name" value="CAT-like_dom_sf"/>
</dbReference>
<gene>
    <name evidence="3" type="ordered locus">MTR_3g435300</name>
    <name evidence="4" type="ORF">MtrunA17_Chr3g0092011</name>
</gene>
<sequence length="272" mass="31438">MAHKLIEQTLVVPATTKTTTSLPLTFLDLHFAGPVYVKRLFFYPFAYSTNHFCKTTLPSLKKSLSLTLQHFFPLAGNLISPPPPQKPFILYTEEDSVAFTIIESSADFNHLSTKQPLKNLKETNHLVPTLTNKNKFDDNNIENDTFILPLLALQVTVFPDHGLCIGITYCHVMDDRSCDHFMKSWSFIHQRGDVVELKSLPCFDREVLRDPRGLEDVFLRDYFVMRKSWKHRLIAESQSKEEHQDFVKAIIVFGKEEIERMKKICAESMEEK</sequence>
<evidence type="ECO:0000313" key="7">
    <source>
        <dbReference type="Proteomes" id="UP000265566"/>
    </source>
</evidence>
<dbReference type="Proteomes" id="UP000002051">
    <property type="component" value="Chromosome 3"/>
</dbReference>
<dbReference type="Gene3D" id="3.30.559.10">
    <property type="entry name" value="Chloramphenicol acetyltransferase-like domain"/>
    <property type="match status" value="1"/>
</dbReference>
<keyword evidence="2 4" id="KW-0012">Acyltransferase</keyword>
<keyword evidence="1 3" id="KW-0808">Transferase</keyword>
<reference evidence="3 6" key="2">
    <citation type="journal article" date="2014" name="BMC Genomics">
        <title>An improved genome release (version Mt4.0) for the model legume Medicago truncatula.</title>
        <authorList>
            <person name="Tang H."/>
            <person name="Krishnakumar V."/>
            <person name="Bidwell S."/>
            <person name="Rosen B."/>
            <person name="Chan A."/>
            <person name="Zhou S."/>
            <person name="Gentzbittel L."/>
            <person name="Childs K.L."/>
            <person name="Yandell M."/>
            <person name="Gundlach H."/>
            <person name="Mayer K.F."/>
            <person name="Schwartz D.C."/>
            <person name="Town C.D."/>
        </authorList>
    </citation>
    <scope>GENOME REANNOTATION</scope>
    <source>
        <strain evidence="3">A17</strain>
        <strain evidence="5 6">cv. Jemalong A17</strain>
    </source>
</reference>
<evidence type="ECO:0000256" key="2">
    <source>
        <dbReference type="ARBA" id="ARBA00023315"/>
    </source>
</evidence>
<dbReference type="InterPro" id="IPR051504">
    <property type="entry name" value="Plant_metabolite_acyltrans"/>
</dbReference>
<name>A0A072UVA5_MEDTR</name>
<dbReference type="Gramene" id="rna14525">
    <property type="protein sequence ID" value="RHN66522.1"/>
    <property type="gene ID" value="gene14525"/>
</dbReference>
<proteinExistence type="predicted"/>
<protein>
    <submittedName>
        <fullName evidence="4">Putative isoflavone-7-O-beta-glucoside 6''-O-malonyltransferase</fullName>
        <ecNumber evidence="4">2.3.1.115</ecNumber>
    </submittedName>
    <submittedName>
        <fullName evidence="3">Transferase family protein</fullName>
    </submittedName>
</protein>
<dbReference type="AlphaFoldDB" id="A0A072UVA5"/>
<evidence type="ECO:0000313" key="3">
    <source>
        <dbReference type="EMBL" id="KEH33306.1"/>
    </source>
</evidence>
<dbReference type="STRING" id="3880.A0A072UVA5"/>
<reference evidence="4" key="5">
    <citation type="journal article" date="2018" name="Nat. Plants">
        <title>Whole-genome landscape of Medicago truncatula symbiotic genes.</title>
        <authorList>
            <person name="Pecrix Y."/>
            <person name="Gamas P."/>
            <person name="Carrere S."/>
        </authorList>
    </citation>
    <scope>NUCLEOTIDE SEQUENCE</scope>
    <source>
        <tissue evidence="4">Leaves</tissue>
    </source>
</reference>
<dbReference type="Pfam" id="PF02458">
    <property type="entry name" value="Transferase"/>
    <property type="match status" value="1"/>
</dbReference>
<dbReference type="Proteomes" id="UP000265566">
    <property type="component" value="Chromosome 3"/>
</dbReference>
<reference evidence="7" key="4">
    <citation type="journal article" date="2018" name="Nat. Plants">
        <title>Whole-genome landscape of Medicago truncatula symbiotic genes.</title>
        <authorList>
            <person name="Pecrix Y."/>
            <person name="Staton S.E."/>
            <person name="Sallet E."/>
            <person name="Lelandais-Briere C."/>
            <person name="Moreau S."/>
            <person name="Carrere S."/>
            <person name="Blein T."/>
            <person name="Jardinaud M.F."/>
            <person name="Latrasse D."/>
            <person name="Zouine M."/>
            <person name="Zahm M."/>
            <person name="Kreplak J."/>
            <person name="Mayjonade B."/>
            <person name="Satge C."/>
            <person name="Perez M."/>
            <person name="Cauet S."/>
            <person name="Marande W."/>
            <person name="Chantry-Darmon C."/>
            <person name="Lopez-Roques C."/>
            <person name="Bouchez O."/>
            <person name="Berard A."/>
            <person name="Debelle F."/>
            <person name="Munos S."/>
            <person name="Bendahmane A."/>
            <person name="Berges H."/>
            <person name="Niebel A."/>
            <person name="Buitink J."/>
            <person name="Frugier F."/>
            <person name="Benhamed M."/>
            <person name="Crespi M."/>
            <person name="Gouzy J."/>
            <person name="Gamas P."/>
        </authorList>
    </citation>
    <scope>NUCLEOTIDE SEQUENCE [LARGE SCALE GENOMIC DNA]</scope>
    <source>
        <strain evidence="7">cv. Jemalong A17</strain>
    </source>
</reference>
<reference evidence="5" key="3">
    <citation type="submission" date="2015-04" db="UniProtKB">
        <authorList>
            <consortium name="EnsemblPlants"/>
        </authorList>
    </citation>
    <scope>IDENTIFICATION</scope>
    <source>
        <strain evidence="5">cv. Jemalong A17</strain>
    </source>
</reference>
<dbReference type="GO" id="GO:0047164">
    <property type="term" value="F:isoflavone-7-O-beta-glucoside 6''-O-malonyltransferase activity"/>
    <property type="evidence" value="ECO:0007669"/>
    <property type="project" value="UniProtKB-EC"/>
</dbReference>
<dbReference type="EC" id="2.3.1.115" evidence="4"/>
<dbReference type="EMBL" id="CM001219">
    <property type="protein sequence ID" value="KEH33306.1"/>
    <property type="molecule type" value="Genomic_DNA"/>
</dbReference>
<dbReference type="EMBL" id="PSQE01000003">
    <property type="protein sequence ID" value="RHN66522.1"/>
    <property type="molecule type" value="Genomic_DNA"/>
</dbReference>
<dbReference type="HOGENOM" id="CLU_014546_7_0_1"/>
<dbReference type="EnsemblPlants" id="KEH33306">
    <property type="protein sequence ID" value="KEH33306"/>
    <property type="gene ID" value="MTR_3g435300"/>
</dbReference>
<evidence type="ECO:0000313" key="4">
    <source>
        <dbReference type="EMBL" id="RHN66522.1"/>
    </source>
</evidence>
<accession>A0A072UVA5</accession>
<evidence type="ECO:0000313" key="5">
    <source>
        <dbReference type="EnsemblPlants" id="KEH33306"/>
    </source>
</evidence>
<reference evidence="3 6" key="1">
    <citation type="journal article" date="2011" name="Nature">
        <title>The Medicago genome provides insight into the evolution of rhizobial symbioses.</title>
        <authorList>
            <person name="Young N.D."/>
            <person name="Debelle F."/>
            <person name="Oldroyd G.E."/>
            <person name="Geurts R."/>
            <person name="Cannon S.B."/>
            <person name="Udvardi M.K."/>
            <person name="Benedito V.A."/>
            <person name="Mayer K.F."/>
            <person name="Gouzy J."/>
            <person name="Schoof H."/>
            <person name="Van de Peer Y."/>
            <person name="Proost S."/>
            <person name="Cook D.R."/>
            <person name="Meyers B.C."/>
            <person name="Spannagl M."/>
            <person name="Cheung F."/>
            <person name="De Mita S."/>
            <person name="Krishnakumar V."/>
            <person name="Gundlach H."/>
            <person name="Zhou S."/>
            <person name="Mudge J."/>
            <person name="Bharti A.K."/>
            <person name="Murray J.D."/>
            <person name="Naoumkina M.A."/>
            <person name="Rosen B."/>
            <person name="Silverstein K.A."/>
            <person name="Tang H."/>
            <person name="Rombauts S."/>
            <person name="Zhao P.X."/>
            <person name="Zhou P."/>
            <person name="Barbe V."/>
            <person name="Bardou P."/>
            <person name="Bechner M."/>
            <person name="Bellec A."/>
            <person name="Berger A."/>
            <person name="Berges H."/>
            <person name="Bidwell S."/>
            <person name="Bisseling T."/>
            <person name="Choisne N."/>
            <person name="Couloux A."/>
            <person name="Denny R."/>
            <person name="Deshpande S."/>
            <person name="Dai X."/>
            <person name="Doyle J.J."/>
            <person name="Dudez A.M."/>
            <person name="Farmer A.D."/>
            <person name="Fouteau S."/>
            <person name="Franken C."/>
            <person name="Gibelin C."/>
            <person name="Gish J."/>
            <person name="Goldstein S."/>
            <person name="Gonzalez A.J."/>
            <person name="Green P.J."/>
            <person name="Hallab A."/>
            <person name="Hartog M."/>
            <person name="Hua A."/>
            <person name="Humphray S.J."/>
            <person name="Jeong D.H."/>
            <person name="Jing Y."/>
            <person name="Jocker A."/>
            <person name="Kenton S.M."/>
            <person name="Kim D.J."/>
            <person name="Klee K."/>
            <person name="Lai H."/>
            <person name="Lang C."/>
            <person name="Lin S."/>
            <person name="Macmil S.L."/>
            <person name="Magdelenat G."/>
            <person name="Matthews L."/>
            <person name="McCorrison J."/>
            <person name="Monaghan E.L."/>
            <person name="Mun J.H."/>
            <person name="Najar F.Z."/>
            <person name="Nicholson C."/>
            <person name="Noirot C."/>
            <person name="O'Bleness M."/>
            <person name="Paule C.R."/>
            <person name="Poulain J."/>
            <person name="Prion F."/>
            <person name="Qin B."/>
            <person name="Qu C."/>
            <person name="Retzel E.F."/>
            <person name="Riddle C."/>
            <person name="Sallet E."/>
            <person name="Samain S."/>
            <person name="Samson N."/>
            <person name="Sanders I."/>
            <person name="Saurat O."/>
            <person name="Scarpelli C."/>
            <person name="Schiex T."/>
            <person name="Segurens B."/>
            <person name="Severin A.J."/>
            <person name="Sherrier D.J."/>
            <person name="Shi R."/>
            <person name="Sims S."/>
            <person name="Singer S.R."/>
            <person name="Sinharoy S."/>
            <person name="Sterck L."/>
            <person name="Viollet A."/>
            <person name="Wang B.B."/>
            <person name="Wang K."/>
            <person name="Wang M."/>
            <person name="Wang X."/>
            <person name="Warfsmann J."/>
            <person name="Weissenbach J."/>
            <person name="White D.D."/>
            <person name="White J.D."/>
            <person name="Wiley G.B."/>
            <person name="Wincker P."/>
            <person name="Xing Y."/>
            <person name="Yang L."/>
            <person name="Yao Z."/>
            <person name="Ying F."/>
            <person name="Zhai J."/>
            <person name="Zhou L."/>
            <person name="Zuber A."/>
            <person name="Denarie J."/>
            <person name="Dixon R.A."/>
            <person name="May G.D."/>
            <person name="Schwartz D.C."/>
            <person name="Rogers J."/>
            <person name="Quetier F."/>
            <person name="Town C.D."/>
            <person name="Roe B.A."/>
        </authorList>
    </citation>
    <scope>NUCLEOTIDE SEQUENCE [LARGE SCALE GENOMIC DNA]</scope>
    <source>
        <strain evidence="3">A17</strain>
        <strain evidence="5 6">cv. Jemalong A17</strain>
    </source>
</reference>